<feature type="domain" description="C2H2-type" evidence="3">
    <location>
        <begin position="264"/>
        <end position="286"/>
    </location>
</feature>
<keyword evidence="1" id="KW-0863">Zinc-finger</keyword>
<feature type="region of interest" description="Disordered" evidence="2">
    <location>
        <begin position="367"/>
        <end position="436"/>
    </location>
</feature>
<feature type="domain" description="C2H2-type" evidence="3">
    <location>
        <begin position="508"/>
        <end position="535"/>
    </location>
</feature>
<name>A0A8T2SLW4_CERRI</name>
<dbReference type="PROSITE" id="PS00028">
    <property type="entry name" value="ZINC_FINGER_C2H2_1"/>
    <property type="match status" value="4"/>
</dbReference>
<protein>
    <recommendedName>
        <fullName evidence="3">C2H2-type domain-containing protein</fullName>
    </recommendedName>
</protein>
<feature type="region of interest" description="Disordered" evidence="2">
    <location>
        <begin position="135"/>
        <end position="196"/>
    </location>
</feature>
<dbReference type="InterPro" id="IPR036236">
    <property type="entry name" value="Znf_C2H2_sf"/>
</dbReference>
<reference evidence="4" key="1">
    <citation type="submission" date="2021-08" db="EMBL/GenBank/DDBJ databases">
        <title>WGS assembly of Ceratopteris richardii.</title>
        <authorList>
            <person name="Marchant D.B."/>
            <person name="Chen G."/>
            <person name="Jenkins J."/>
            <person name="Shu S."/>
            <person name="Leebens-Mack J."/>
            <person name="Grimwood J."/>
            <person name="Schmutz J."/>
            <person name="Soltis P."/>
            <person name="Soltis D."/>
            <person name="Chen Z.-H."/>
        </authorList>
    </citation>
    <scope>NUCLEOTIDE SEQUENCE</scope>
    <source>
        <strain evidence="4">Whitten #5841</strain>
        <tissue evidence="4">Leaf</tissue>
    </source>
</reference>
<dbReference type="PANTHER" id="PTHR47591:SF1">
    <property type="entry name" value="ZINC FINGER PROTEIN ZAT2-RELATED"/>
    <property type="match status" value="1"/>
</dbReference>
<accession>A0A8T2SLW4</accession>
<dbReference type="InterPro" id="IPR013087">
    <property type="entry name" value="Znf_C2H2_type"/>
</dbReference>
<dbReference type="AlphaFoldDB" id="A0A8T2SLW4"/>
<keyword evidence="5" id="KW-1185">Reference proteome</keyword>
<comment type="caution">
    <text evidence="4">The sequence shown here is derived from an EMBL/GenBank/DDBJ whole genome shotgun (WGS) entry which is preliminary data.</text>
</comment>
<dbReference type="SUPFAM" id="SSF57667">
    <property type="entry name" value="beta-beta-alpha zinc fingers"/>
    <property type="match status" value="2"/>
</dbReference>
<organism evidence="4 5">
    <name type="scientific">Ceratopteris richardii</name>
    <name type="common">Triangle waterfern</name>
    <dbReference type="NCBI Taxonomy" id="49495"/>
    <lineage>
        <taxon>Eukaryota</taxon>
        <taxon>Viridiplantae</taxon>
        <taxon>Streptophyta</taxon>
        <taxon>Embryophyta</taxon>
        <taxon>Tracheophyta</taxon>
        <taxon>Polypodiopsida</taxon>
        <taxon>Polypodiidae</taxon>
        <taxon>Polypodiales</taxon>
        <taxon>Pteridineae</taxon>
        <taxon>Pteridaceae</taxon>
        <taxon>Parkerioideae</taxon>
        <taxon>Ceratopteris</taxon>
    </lineage>
</organism>
<keyword evidence="1" id="KW-0479">Metal-binding</keyword>
<feature type="domain" description="C2H2-type" evidence="3">
    <location>
        <begin position="72"/>
        <end position="94"/>
    </location>
</feature>
<evidence type="ECO:0000256" key="2">
    <source>
        <dbReference type="SAM" id="MobiDB-lite"/>
    </source>
</evidence>
<dbReference type="OrthoDB" id="6077919at2759"/>
<dbReference type="OMA" id="MANCLMM"/>
<feature type="compositionally biased region" description="Acidic residues" evidence="2">
    <location>
        <begin position="154"/>
        <end position="179"/>
    </location>
</feature>
<feature type="compositionally biased region" description="Acidic residues" evidence="2">
    <location>
        <begin position="1"/>
        <end position="11"/>
    </location>
</feature>
<feature type="region of interest" description="Disordered" evidence="2">
    <location>
        <begin position="1"/>
        <end position="23"/>
    </location>
</feature>
<evidence type="ECO:0000313" key="4">
    <source>
        <dbReference type="EMBL" id="KAH7364961.1"/>
    </source>
</evidence>
<evidence type="ECO:0000259" key="3">
    <source>
        <dbReference type="PROSITE" id="PS50157"/>
    </source>
</evidence>
<sequence>MDDCQTVEEQDSSFRRSEAPSIPLQLRPALAQLPHNDSVQSNKAMPDSSCSWNPSMGASAELLGGWGESMKRTCRICYRQFSSGRALGGHMRVHGPLFQPAGSKRKLSCSAQSGQGDGIALGVGTHSENHAVAEDVGKNRTYHLQPSDSRAISDYDDDEHDVDAEDSCRDFEEEEEYDPGDSIHDGNGHLGKGGFISPDSAAMENLSFSHPSKRTMYKLRRNPKKSRRFEEDDLAMDMFLAEQASSSLHPHSKGSVFSSLQRPRHCSECGKSFWSWKALFGHMRCHPERLWRGILPPEDAFVEEEIGHSSRKKLFAEGTELVNSNHELECDTGKKGPRRPSDDECKKPAILMLSEEEATEHVIDDAEDVKGGAGSSSSGFAEAEEWKPRWLTGKRSRRRAESLQRSDVSTHGSEQPALTSESGSLEEPAHQDEEEETPNFLLMLAEAARKVEDCEHVQGRSQSAHFEESAHRHHFKGDQKLLRLSAKPISTQDASSCGGGGGGCNTRYECSTCKKSFSSHQALGGHRASHKKMKGFSEDVRYRDNDLNGEEPWETGLRVASNSQPPSSSHGNGIEKNCTKHRVQIKGHECSICHRIFPTGQALGGHKRCHYMGERAAEAAASFSSSNKQLCEEAHSSKLDDGIEDGTRLDLNLPASADDVGGEVADAPGESSVVSLDNKEKQRLTDVRSLDERLSLDRWMNHEVAEDRVRSSPWELKGSWTVGPTVA</sequence>
<dbReference type="GO" id="GO:0008270">
    <property type="term" value="F:zinc ion binding"/>
    <property type="evidence" value="ECO:0007669"/>
    <property type="project" value="UniProtKB-KW"/>
</dbReference>
<gene>
    <name evidence="4" type="ORF">KP509_18G000800</name>
</gene>
<dbReference type="Pfam" id="PF13912">
    <property type="entry name" value="zf-C2H2_6"/>
    <property type="match status" value="4"/>
</dbReference>
<keyword evidence="1" id="KW-0862">Zinc</keyword>
<feature type="domain" description="C2H2-type" evidence="3">
    <location>
        <begin position="588"/>
        <end position="616"/>
    </location>
</feature>
<evidence type="ECO:0000256" key="1">
    <source>
        <dbReference type="PROSITE-ProRule" id="PRU00042"/>
    </source>
</evidence>
<dbReference type="PROSITE" id="PS50157">
    <property type="entry name" value="ZINC_FINGER_C2H2_2"/>
    <property type="match status" value="4"/>
</dbReference>
<dbReference type="SMART" id="SM00355">
    <property type="entry name" value="ZnF_C2H2"/>
    <property type="match status" value="4"/>
</dbReference>
<dbReference type="Proteomes" id="UP000825935">
    <property type="component" value="Chromosome 18"/>
</dbReference>
<dbReference type="PANTHER" id="PTHR47591">
    <property type="entry name" value="ZINC FINGER PROTEIN ZAT2-RELATED"/>
    <property type="match status" value="1"/>
</dbReference>
<feature type="compositionally biased region" description="Polar residues" evidence="2">
    <location>
        <begin position="405"/>
        <end position="423"/>
    </location>
</feature>
<evidence type="ECO:0000313" key="5">
    <source>
        <dbReference type="Proteomes" id="UP000825935"/>
    </source>
</evidence>
<proteinExistence type="predicted"/>
<dbReference type="EMBL" id="CM035423">
    <property type="protein sequence ID" value="KAH7364961.1"/>
    <property type="molecule type" value="Genomic_DNA"/>
</dbReference>